<dbReference type="PROSITE" id="PS51642">
    <property type="entry name" value="HEMOPEXIN_2"/>
    <property type="match status" value="3"/>
</dbReference>
<keyword evidence="17" id="KW-0812">Transmembrane</keyword>
<dbReference type="InterPro" id="IPR036365">
    <property type="entry name" value="PGBD-like_sf"/>
</dbReference>
<evidence type="ECO:0000256" key="8">
    <source>
        <dbReference type="ARBA" id="ARBA00022837"/>
    </source>
</evidence>
<feature type="transmembrane region" description="Helical" evidence="17">
    <location>
        <begin position="632"/>
        <end position="651"/>
    </location>
</feature>
<dbReference type="PROSITE" id="PS00024">
    <property type="entry name" value="HEMOPEXIN"/>
    <property type="match status" value="1"/>
</dbReference>
<evidence type="ECO:0000259" key="18">
    <source>
        <dbReference type="SMART" id="SM00235"/>
    </source>
</evidence>
<keyword evidence="4" id="KW-0732">Signal</keyword>
<organism evidence="19 20">
    <name type="scientific">Stichopus japonicus</name>
    <name type="common">Sea cucumber</name>
    <dbReference type="NCBI Taxonomy" id="307972"/>
    <lineage>
        <taxon>Eukaryota</taxon>
        <taxon>Metazoa</taxon>
        <taxon>Echinodermata</taxon>
        <taxon>Eleutherozoa</taxon>
        <taxon>Echinozoa</taxon>
        <taxon>Holothuroidea</taxon>
        <taxon>Aspidochirotacea</taxon>
        <taxon>Aspidochirotida</taxon>
        <taxon>Stichopodidae</taxon>
        <taxon>Apostichopus</taxon>
    </lineage>
</organism>
<evidence type="ECO:0000256" key="5">
    <source>
        <dbReference type="ARBA" id="ARBA00022737"/>
    </source>
</evidence>
<feature type="binding site" evidence="13">
    <location>
        <position position="306"/>
    </location>
    <ligand>
        <name>Ca(2+)</name>
        <dbReference type="ChEBI" id="CHEBI:29108"/>
        <label>2</label>
    </ligand>
</feature>
<evidence type="ECO:0000256" key="17">
    <source>
        <dbReference type="SAM" id="Phobius"/>
    </source>
</evidence>
<dbReference type="InterPro" id="IPR036375">
    <property type="entry name" value="Hemopexin-like_dom_sf"/>
</dbReference>
<evidence type="ECO:0000313" key="20">
    <source>
        <dbReference type="Proteomes" id="UP000230750"/>
    </source>
</evidence>
<dbReference type="STRING" id="307972.A0A2G8L137"/>
<dbReference type="PANTHER" id="PTHR10201:SF323">
    <property type="entry name" value="MATRIX METALLOPROTEINASE-21"/>
    <property type="match status" value="1"/>
</dbReference>
<evidence type="ECO:0000256" key="12">
    <source>
        <dbReference type="PIRSR" id="PIRSR621190-1"/>
    </source>
</evidence>
<dbReference type="SMART" id="SM00235">
    <property type="entry name" value="ZnMc"/>
    <property type="match status" value="1"/>
</dbReference>
<feature type="binding site" evidence="13">
    <location>
        <position position="311"/>
    </location>
    <ligand>
        <name>Ca(2+)</name>
        <dbReference type="ChEBI" id="CHEBI:29108"/>
        <label>1</label>
    </ligand>
</feature>
<keyword evidence="20" id="KW-1185">Reference proteome</keyword>
<feature type="binding site" evidence="13">
    <location>
        <position position="334"/>
    </location>
    <ligand>
        <name>Zn(2+)</name>
        <dbReference type="ChEBI" id="CHEBI:29105"/>
        <label>2</label>
        <note>catalytic</note>
    </ligand>
</feature>
<feature type="binding site" evidence="13">
    <location>
        <position position="234"/>
    </location>
    <ligand>
        <name>Ca(2+)</name>
        <dbReference type="ChEBI" id="CHEBI:29108"/>
        <label>1</label>
    </ligand>
</feature>
<feature type="binding site" evidence="13">
    <location>
        <position position="308"/>
    </location>
    <ligand>
        <name>Zn(2+)</name>
        <dbReference type="ChEBI" id="CHEBI:29105"/>
        <label>1</label>
    </ligand>
</feature>
<feature type="active site" evidence="12">
    <location>
        <position position="331"/>
    </location>
</feature>
<keyword evidence="7 13" id="KW-0862">Zinc</keyword>
<dbReference type="InterPro" id="IPR021190">
    <property type="entry name" value="Pept_M10A"/>
</dbReference>
<feature type="repeat" description="Hemopexin" evidence="16">
    <location>
        <begin position="462"/>
        <end position="511"/>
    </location>
</feature>
<dbReference type="InterPro" id="IPR006026">
    <property type="entry name" value="Peptidase_Metallo"/>
</dbReference>
<keyword evidence="6" id="KW-0378">Hydrolase</keyword>
<feature type="binding site" evidence="13">
    <location>
        <position position="313"/>
    </location>
    <ligand>
        <name>Ca(2+)</name>
        <dbReference type="ChEBI" id="CHEBI:29108"/>
        <label>3</label>
    </ligand>
</feature>
<evidence type="ECO:0000256" key="11">
    <source>
        <dbReference type="ARBA" id="ARBA00023157"/>
    </source>
</evidence>
<dbReference type="Gene3D" id="2.110.10.10">
    <property type="entry name" value="Hemopexin-like domain"/>
    <property type="match status" value="1"/>
</dbReference>
<feature type="binding site" description="in inhibited form" evidence="13">
    <location>
        <position position="191"/>
    </location>
    <ligand>
        <name>Zn(2+)</name>
        <dbReference type="ChEBI" id="CHEBI:29105"/>
        <label>2</label>
        <note>catalytic</note>
    </ligand>
</feature>
<dbReference type="InterPro" id="IPR018486">
    <property type="entry name" value="Hemopexin_CS"/>
</dbReference>
<feature type="binding site" evidence="13">
    <location>
        <position position="288"/>
    </location>
    <ligand>
        <name>Ca(2+)</name>
        <dbReference type="ChEBI" id="CHEBI:29108"/>
        <label>3</label>
    </ligand>
</feature>
<keyword evidence="8 13" id="KW-0106">Calcium</keyword>
<evidence type="ECO:0000256" key="14">
    <source>
        <dbReference type="PIRSR" id="PIRSR621190-3"/>
    </source>
</evidence>
<dbReference type="Proteomes" id="UP000230750">
    <property type="component" value="Unassembled WGS sequence"/>
</dbReference>
<dbReference type="InterPro" id="IPR018487">
    <property type="entry name" value="Hemopexin-like_repeat"/>
</dbReference>
<comment type="similarity">
    <text evidence="1">Belongs to the peptidase M10A family.</text>
</comment>
<dbReference type="CDD" id="cd04278">
    <property type="entry name" value="ZnMc_MMP"/>
    <property type="match status" value="1"/>
</dbReference>
<dbReference type="SUPFAM" id="SSF50923">
    <property type="entry name" value="Hemopexin-like domain"/>
    <property type="match status" value="1"/>
</dbReference>
<feature type="repeat" description="Hemopexin" evidence="16">
    <location>
        <begin position="512"/>
        <end position="560"/>
    </location>
</feature>
<feature type="binding site" evidence="13">
    <location>
        <position position="340"/>
    </location>
    <ligand>
        <name>Zn(2+)</name>
        <dbReference type="ChEBI" id="CHEBI:29105"/>
        <label>2</label>
        <note>catalytic</note>
    </ligand>
</feature>
<keyword evidence="11 14" id="KW-1015">Disulfide bond</keyword>
<dbReference type="InterPro" id="IPR021158">
    <property type="entry name" value="Pept_M10A_Zn_BS"/>
</dbReference>
<reference evidence="19 20" key="1">
    <citation type="journal article" date="2017" name="PLoS Biol.">
        <title>The sea cucumber genome provides insights into morphological evolution and visceral regeneration.</title>
        <authorList>
            <person name="Zhang X."/>
            <person name="Sun L."/>
            <person name="Yuan J."/>
            <person name="Sun Y."/>
            <person name="Gao Y."/>
            <person name="Zhang L."/>
            <person name="Li S."/>
            <person name="Dai H."/>
            <person name="Hamel J.F."/>
            <person name="Liu C."/>
            <person name="Yu Y."/>
            <person name="Liu S."/>
            <person name="Lin W."/>
            <person name="Guo K."/>
            <person name="Jin S."/>
            <person name="Xu P."/>
            <person name="Storey K.B."/>
            <person name="Huan P."/>
            <person name="Zhang T."/>
            <person name="Zhou Y."/>
            <person name="Zhang J."/>
            <person name="Lin C."/>
            <person name="Li X."/>
            <person name="Xing L."/>
            <person name="Huo D."/>
            <person name="Sun M."/>
            <person name="Wang L."/>
            <person name="Mercier A."/>
            <person name="Li F."/>
            <person name="Yang H."/>
            <person name="Xiang J."/>
        </authorList>
    </citation>
    <scope>NUCLEOTIDE SEQUENCE [LARGE SCALE GENOMIC DNA]</scope>
    <source>
        <strain evidence="19">Shaxun</strain>
        <tissue evidence="19">Muscle</tissue>
    </source>
</reference>
<keyword evidence="17" id="KW-1133">Transmembrane helix</keyword>
<evidence type="ECO:0000256" key="1">
    <source>
        <dbReference type="ARBA" id="ARBA00010370"/>
    </source>
</evidence>
<dbReference type="GO" id="GO:0004222">
    <property type="term" value="F:metalloendopeptidase activity"/>
    <property type="evidence" value="ECO:0007669"/>
    <property type="project" value="InterPro"/>
</dbReference>
<dbReference type="GO" id="GO:0008270">
    <property type="term" value="F:zinc ion binding"/>
    <property type="evidence" value="ECO:0007669"/>
    <property type="project" value="InterPro"/>
</dbReference>
<dbReference type="OrthoDB" id="406838at2759"/>
<dbReference type="GO" id="GO:0030198">
    <property type="term" value="P:extracellular matrix organization"/>
    <property type="evidence" value="ECO:0007669"/>
    <property type="project" value="TreeGrafter"/>
</dbReference>
<dbReference type="InterPro" id="IPR001818">
    <property type="entry name" value="Pept_M10_metallopeptidase"/>
</dbReference>
<dbReference type="AlphaFoldDB" id="A0A2G8L137"/>
<proteinExistence type="inferred from homology"/>
<dbReference type="SUPFAM" id="SSF55486">
    <property type="entry name" value="Metalloproteases ('zincins'), catalytic domain"/>
    <property type="match status" value="1"/>
</dbReference>
<feature type="binding site" evidence="13">
    <location>
        <position position="468"/>
    </location>
    <ligand>
        <name>Ca(2+)</name>
        <dbReference type="ChEBI" id="CHEBI:29108"/>
        <label>5</label>
    </ligand>
</feature>
<evidence type="ECO:0000313" key="19">
    <source>
        <dbReference type="EMBL" id="PIK53974.1"/>
    </source>
</evidence>
<feature type="domain" description="Peptidase metallopeptidase" evidence="18">
    <location>
        <begin position="214"/>
        <end position="374"/>
    </location>
</feature>
<feature type="binding site" evidence="13">
    <location>
        <position position="295"/>
    </location>
    <ligand>
        <name>Zn(2+)</name>
        <dbReference type="ChEBI" id="CHEBI:29105"/>
        <label>1</label>
    </ligand>
</feature>
<evidence type="ECO:0000256" key="3">
    <source>
        <dbReference type="ARBA" id="ARBA00022723"/>
    </source>
</evidence>
<protein>
    <recommendedName>
        <fullName evidence="18">Peptidase metallopeptidase domain-containing protein</fullName>
    </recommendedName>
</protein>
<dbReference type="PROSITE" id="PS51257">
    <property type="entry name" value="PROKAR_LIPOPROTEIN"/>
    <property type="match status" value="1"/>
</dbReference>
<feature type="disulfide bond" evidence="14">
    <location>
        <begin position="409"/>
        <end position="605"/>
    </location>
</feature>
<evidence type="ECO:0000256" key="15">
    <source>
        <dbReference type="PIRSR" id="PIRSR621190-4"/>
    </source>
</evidence>
<keyword evidence="3 13" id="KW-0479">Metal-binding</keyword>
<dbReference type="SUPFAM" id="SSF47090">
    <property type="entry name" value="PGBD-like"/>
    <property type="match status" value="1"/>
</dbReference>
<dbReference type="EMBL" id="MRZV01000268">
    <property type="protein sequence ID" value="PIK53974.1"/>
    <property type="molecule type" value="Genomic_DNA"/>
</dbReference>
<keyword evidence="17" id="KW-0472">Membrane</keyword>
<comment type="caution">
    <text evidence="19">The sequence shown here is derived from an EMBL/GenBank/DDBJ whole genome shotgun (WGS) entry which is preliminary data.</text>
</comment>
<feature type="transmembrane region" description="Helical" evidence="17">
    <location>
        <begin position="21"/>
        <end position="43"/>
    </location>
</feature>
<gene>
    <name evidence="19" type="ORF">BSL78_09111</name>
</gene>
<evidence type="ECO:0000256" key="16">
    <source>
        <dbReference type="PROSITE-ProRule" id="PRU01011"/>
    </source>
</evidence>
<dbReference type="PROSITE" id="PS00546">
    <property type="entry name" value="CYSTEINE_SWITCH"/>
    <property type="match status" value="1"/>
</dbReference>
<feature type="binding site" evidence="13">
    <location>
        <position position="330"/>
    </location>
    <ligand>
        <name>Zn(2+)</name>
        <dbReference type="ChEBI" id="CHEBI:29105"/>
        <label>2</label>
        <note>catalytic</note>
    </ligand>
</feature>
<evidence type="ECO:0000256" key="10">
    <source>
        <dbReference type="ARBA" id="ARBA00023145"/>
    </source>
</evidence>
<dbReference type="SMART" id="SM00120">
    <property type="entry name" value="HX"/>
    <property type="match status" value="4"/>
</dbReference>
<dbReference type="CDD" id="cd00094">
    <property type="entry name" value="HX"/>
    <property type="match status" value="1"/>
</dbReference>
<dbReference type="InterPro" id="IPR024079">
    <property type="entry name" value="MetalloPept_cat_dom_sf"/>
</dbReference>
<evidence type="ECO:0000256" key="6">
    <source>
        <dbReference type="ARBA" id="ARBA00022801"/>
    </source>
</evidence>
<feature type="binding site" evidence="13">
    <location>
        <position position="310"/>
    </location>
    <ligand>
        <name>Ca(2+)</name>
        <dbReference type="ChEBI" id="CHEBI:29108"/>
        <label>3</label>
    </ligand>
</feature>
<keyword evidence="10" id="KW-0865">Zymogen</keyword>
<evidence type="ECO:0000256" key="13">
    <source>
        <dbReference type="PIRSR" id="PIRSR621190-2"/>
    </source>
</evidence>
<feature type="repeat" description="Hemopexin" evidence="16">
    <location>
        <begin position="411"/>
        <end position="460"/>
    </location>
</feature>
<feature type="binding site" evidence="13">
    <location>
        <position position="518"/>
    </location>
    <ligand>
        <name>Ca(2+)</name>
        <dbReference type="ChEBI" id="CHEBI:29108"/>
        <label>5</label>
    </ligand>
</feature>
<keyword evidence="9" id="KW-0482">Metalloprotease</keyword>
<feature type="binding site" evidence="13">
    <location>
        <position position="280"/>
    </location>
    <ligand>
        <name>Zn(2+)</name>
        <dbReference type="ChEBI" id="CHEBI:29105"/>
        <label>1</label>
    </ligand>
</feature>
<dbReference type="GO" id="GO:0031012">
    <property type="term" value="C:extracellular matrix"/>
    <property type="evidence" value="ECO:0007669"/>
    <property type="project" value="InterPro"/>
</dbReference>
<dbReference type="InterPro" id="IPR033739">
    <property type="entry name" value="M10A_MMP"/>
</dbReference>
<feature type="binding site" evidence="13">
    <location>
        <position position="313"/>
    </location>
    <ligand>
        <name>Ca(2+)</name>
        <dbReference type="ChEBI" id="CHEBI:29108"/>
        <label>1</label>
    </ligand>
</feature>
<accession>A0A2G8L137</accession>
<sequence>MNRLRLSSKPKLMRSEGSFYSIIHTILGIFSCTLLIVNSAIYYRQTHRHTTDTQTLRQTHRHRQTDTQTDIQTDTTDITNDFTIFGKQSRISDSTLTLTVWLFERDPVKLNFINVAVDFSEQREPPEPFFFYPYKDYLCTFGWCGGTGEVQSIVTPDKLKAILTAFQTMYGLQVTGELNSETKELMSSPRCGVPDIVPEDNDGSGRKRRFTRISGPSWPIDRAITWLIRNQNNDNLGANIVESEISKAFERWDEVSGITLTKSASQSFADINLSFEIRNHNDGNTFDGPGGTLAHAFGPGNGLGGDVHFDDDEVYTTDGSRINLHQVATHEVGHSLGLGHSDNRNAVMAPFYNYRSNFDLHADDINGIQSIYGRPSVAPRMTVAPRVETEAPVTDAPPPPTPPRAPSYCTDLRVDAVANSFDGGLYFFHGVLVYKVKSEGQRFNLDAGYPKFIWEEFPGVYTANIDAAVLFRYNSGYKILYIFRGDLYWRVDNGELVQGYPRSISANWGGIPSNLDAAFFWTGNSYLYFFKGNQYYRYSFSRRGLDLGYPRERLSVWRNVEPTVTDAVDFGGVTYFFQSQTYQVFSDRVFMASSPVPTTSRWFGCTVQNIESEDLTTEFTELEDMTCGTSKMINHPFTILLSILFTLIFGLKQI</sequence>
<dbReference type="PANTHER" id="PTHR10201">
    <property type="entry name" value="MATRIX METALLOPROTEINASE"/>
    <property type="match status" value="1"/>
</dbReference>
<dbReference type="PRINTS" id="PR00138">
    <property type="entry name" value="MATRIXIN"/>
</dbReference>
<dbReference type="GO" id="GO:0030574">
    <property type="term" value="P:collagen catabolic process"/>
    <property type="evidence" value="ECO:0007669"/>
    <property type="project" value="TreeGrafter"/>
</dbReference>
<dbReference type="GO" id="GO:0006508">
    <property type="term" value="P:proteolysis"/>
    <property type="evidence" value="ECO:0007669"/>
    <property type="project" value="UniProtKB-KW"/>
</dbReference>
<feature type="binding site" evidence="13">
    <location>
        <position position="348"/>
    </location>
    <ligand>
        <name>Zn(2+)</name>
        <dbReference type="ChEBI" id="CHEBI:29105"/>
        <label>2</label>
        <note>catalytic</note>
    </ligand>
</feature>
<name>A0A2G8L137_STIJA</name>
<dbReference type="Pfam" id="PF00045">
    <property type="entry name" value="Hemopexin"/>
    <property type="match status" value="2"/>
</dbReference>
<comment type="cofactor">
    <cofactor evidence="13">
        <name>Zn(2+)</name>
        <dbReference type="ChEBI" id="CHEBI:29105"/>
    </cofactor>
    <text evidence="13">Binds 2 Zn(2+) ions per subunit.</text>
</comment>
<dbReference type="InterPro" id="IPR000585">
    <property type="entry name" value="Hemopexin-like_dom"/>
</dbReference>
<feature type="binding site" evidence="13">
    <location>
        <position position="270"/>
    </location>
    <ligand>
        <name>Ca(2+)</name>
        <dbReference type="ChEBI" id="CHEBI:29108"/>
        <label>2</label>
    </ligand>
</feature>
<evidence type="ECO:0000256" key="7">
    <source>
        <dbReference type="ARBA" id="ARBA00022833"/>
    </source>
</evidence>
<feature type="binding site" evidence="13">
    <location>
        <position position="466"/>
    </location>
    <ligand>
        <name>Ca(2+)</name>
        <dbReference type="ChEBI" id="CHEBI:29108"/>
        <label>4</label>
    </ligand>
</feature>
<keyword evidence="5" id="KW-0677">Repeat</keyword>
<dbReference type="Pfam" id="PF00413">
    <property type="entry name" value="Peptidase_M10"/>
    <property type="match status" value="1"/>
</dbReference>
<evidence type="ECO:0000256" key="4">
    <source>
        <dbReference type="ARBA" id="ARBA00022729"/>
    </source>
</evidence>
<feature type="binding site" evidence="13">
    <location>
        <position position="415"/>
    </location>
    <ligand>
        <name>Ca(2+)</name>
        <dbReference type="ChEBI" id="CHEBI:29108"/>
        <label>4</label>
    </ligand>
</feature>
<feature type="binding site" evidence="13">
    <location>
        <position position="282"/>
    </location>
    <ligand>
        <name>Zn(2+)</name>
        <dbReference type="ChEBI" id="CHEBI:29105"/>
        <label>1</label>
    </ligand>
</feature>
<feature type="binding site" evidence="13">
    <location>
        <position position="287"/>
    </location>
    <ligand>
        <name>Ca(2+)</name>
        <dbReference type="ChEBI" id="CHEBI:29108"/>
        <label>3</label>
    </ligand>
</feature>
<feature type="modified residue" description="Phosphotyrosine; by PKDCC" evidence="15">
    <location>
        <position position="500"/>
    </location>
</feature>
<comment type="cofactor">
    <cofactor evidence="13">
        <name>Ca(2+)</name>
        <dbReference type="ChEBI" id="CHEBI:29108"/>
    </cofactor>
    <text evidence="13">Can bind about 5 Ca(2+) ions per subunit.</text>
</comment>
<evidence type="ECO:0000256" key="9">
    <source>
        <dbReference type="ARBA" id="ARBA00023049"/>
    </source>
</evidence>
<feature type="binding site" evidence="13">
    <location>
        <position position="304"/>
    </location>
    <ligand>
        <name>Ca(2+)</name>
        <dbReference type="ChEBI" id="CHEBI:29108"/>
        <label>2</label>
    </ligand>
</feature>
<keyword evidence="2" id="KW-0645">Protease</keyword>
<evidence type="ECO:0000256" key="2">
    <source>
        <dbReference type="ARBA" id="ARBA00022670"/>
    </source>
</evidence>
<dbReference type="Gene3D" id="3.40.390.10">
    <property type="entry name" value="Collagenase (Catalytic Domain)"/>
    <property type="match status" value="1"/>
</dbReference>